<evidence type="ECO:0000313" key="2">
    <source>
        <dbReference type="Proteomes" id="UP000724584"/>
    </source>
</evidence>
<evidence type="ECO:0000313" key="1">
    <source>
        <dbReference type="EMBL" id="KAH6640729.1"/>
    </source>
</evidence>
<proteinExistence type="predicted"/>
<reference evidence="1 2" key="1">
    <citation type="journal article" date="2021" name="Nat. Commun.">
        <title>Genetic determinants of endophytism in the Arabidopsis root mycobiome.</title>
        <authorList>
            <person name="Mesny F."/>
            <person name="Miyauchi S."/>
            <person name="Thiergart T."/>
            <person name="Pickel B."/>
            <person name="Atanasova L."/>
            <person name="Karlsson M."/>
            <person name="Huettel B."/>
            <person name="Barry K.W."/>
            <person name="Haridas S."/>
            <person name="Chen C."/>
            <person name="Bauer D."/>
            <person name="Andreopoulos W."/>
            <person name="Pangilinan J."/>
            <person name="LaButti K."/>
            <person name="Riley R."/>
            <person name="Lipzen A."/>
            <person name="Clum A."/>
            <person name="Drula E."/>
            <person name="Henrissat B."/>
            <person name="Kohler A."/>
            <person name="Grigoriev I.V."/>
            <person name="Martin F.M."/>
            <person name="Hacquard S."/>
        </authorList>
    </citation>
    <scope>NUCLEOTIDE SEQUENCE [LARGE SCALE GENOMIC DNA]</scope>
    <source>
        <strain evidence="1 2">MPI-SDFR-AT-0079</strain>
    </source>
</reference>
<dbReference type="EMBL" id="JAGIZQ010000002">
    <property type="protein sequence ID" value="KAH6640729.1"/>
    <property type="molecule type" value="Genomic_DNA"/>
</dbReference>
<name>A0ACB7PG14_9PEZI</name>
<accession>A0ACB7PG14</accession>
<gene>
    <name evidence="1" type="ORF">F5144DRAFT_561465</name>
</gene>
<organism evidence="1 2">
    <name type="scientific">Chaetomium tenue</name>
    <dbReference type="NCBI Taxonomy" id="1854479"/>
    <lineage>
        <taxon>Eukaryota</taxon>
        <taxon>Fungi</taxon>
        <taxon>Dikarya</taxon>
        <taxon>Ascomycota</taxon>
        <taxon>Pezizomycotina</taxon>
        <taxon>Sordariomycetes</taxon>
        <taxon>Sordariomycetidae</taxon>
        <taxon>Sordariales</taxon>
        <taxon>Chaetomiaceae</taxon>
        <taxon>Chaetomium</taxon>
    </lineage>
</organism>
<keyword evidence="2" id="KW-1185">Reference proteome</keyword>
<sequence>MIIISCLMLCCVGLFWSWSERYLGLFGCLLVWEKENGRKEERGRLGCQSVGLPWGSTSVVHPPCVVLSLRTN</sequence>
<comment type="caution">
    <text evidence="1">The sequence shown here is derived from an EMBL/GenBank/DDBJ whole genome shotgun (WGS) entry which is preliminary data.</text>
</comment>
<dbReference type="Proteomes" id="UP000724584">
    <property type="component" value="Unassembled WGS sequence"/>
</dbReference>
<protein>
    <submittedName>
        <fullName evidence="1">Uncharacterized protein</fullName>
    </submittedName>
</protein>